<keyword evidence="1" id="KW-1133">Transmembrane helix</keyword>
<dbReference type="WBParaSite" id="ACRNAN_scaffold12219.g17623.t1">
    <property type="protein sequence ID" value="ACRNAN_scaffold12219.g17623.t1"/>
    <property type="gene ID" value="ACRNAN_scaffold12219.g17623"/>
</dbReference>
<evidence type="ECO:0000313" key="2">
    <source>
        <dbReference type="Proteomes" id="UP000887540"/>
    </source>
</evidence>
<keyword evidence="2" id="KW-1185">Reference proteome</keyword>
<sequence>MSISSGFYALILTIFALVFELAHLFAFEQSQLVRVEDLIMGGYMYGLGIMFLCFCYYDIWARNRHRSTPQKVKTLIRLSTVR</sequence>
<proteinExistence type="predicted"/>
<accession>A0A914CLP7</accession>
<feature type="transmembrane region" description="Helical" evidence="1">
    <location>
        <begin position="38"/>
        <end position="57"/>
    </location>
</feature>
<keyword evidence="1" id="KW-0472">Membrane</keyword>
<evidence type="ECO:0000313" key="3">
    <source>
        <dbReference type="WBParaSite" id="ACRNAN_scaffold12219.g17623.t1"/>
    </source>
</evidence>
<name>A0A914CLP7_9BILA</name>
<keyword evidence="1" id="KW-0812">Transmembrane</keyword>
<organism evidence="2 3">
    <name type="scientific">Acrobeloides nanus</name>
    <dbReference type="NCBI Taxonomy" id="290746"/>
    <lineage>
        <taxon>Eukaryota</taxon>
        <taxon>Metazoa</taxon>
        <taxon>Ecdysozoa</taxon>
        <taxon>Nematoda</taxon>
        <taxon>Chromadorea</taxon>
        <taxon>Rhabditida</taxon>
        <taxon>Tylenchina</taxon>
        <taxon>Cephalobomorpha</taxon>
        <taxon>Cephaloboidea</taxon>
        <taxon>Cephalobidae</taxon>
        <taxon>Acrobeloides</taxon>
    </lineage>
</organism>
<dbReference type="AlphaFoldDB" id="A0A914CLP7"/>
<protein>
    <submittedName>
        <fullName evidence="3">Uncharacterized protein</fullName>
    </submittedName>
</protein>
<reference evidence="3" key="1">
    <citation type="submission" date="2022-11" db="UniProtKB">
        <authorList>
            <consortium name="WormBaseParasite"/>
        </authorList>
    </citation>
    <scope>IDENTIFICATION</scope>
</reference>
<feature type="transmembrane region" description="Helical" evidence="1">
    <location>
        <begin position="7"/>
        <end position="26"/>
    </location>
</feature>
<evidence type="ECO:0000256" key="1">
    <source>
        <dbReference type="SAM" id="Phobius"/>
    </source>
</evidence>
<dbReference type="Proteomes" id="UP000887540">
    <property type="component" value="Unplaced"/>
</dbReference>